<keyword evidence="5 9" id="KW-1133">Transmembrane helix</keyword>
<evidence type="ECO:0000313" key="11">
    <source>
        <dbReference type="Proteomes" id="UP001249851"/>
    </source>
</evidence>
<evidence type="ECO:0000256" key="1">
    <source>
        <dbReference type="ARBA" id="ARBA00004479"/>
    </source>
</evidence>
<feature type="compositionally biased region" description="Low complexity" evidence="8">
    <location>
        <begin position="87"/>
        <end position="111"/>
    </location>
</feature>
<comment type="similarity">
    <text evidence="2">Belongs to the CD164 family.</text>
</comment>
<dbReference type="GO" id="GO:0016020">
    <property type="term" value="C:membrane"/>
    <property type="evidence" value="ECO:0007669"/>
    <property type="project" value="UniProtKB-SubCell"/>
</dbReference>
<dbReference type="EMBL" id="JARQWQ010000046">
    <property type="protein sequence ID" value="KAK2558091.1"/>
    <property type="molecule type" value="Genomic_DNA"/>
</dbReference>
<dbReference type="Pfam" id="PF05283">
    <property type="entry name" value="MGC-24"/>
    <property type="match status" value="1"/>
</dbReference>
<keyword evidence="11" id="KW-1185">Reference proteome</keyword>
<evidence type="ECO:0000256" key="7">
    <source>
        <dbReference type="ARBA" id="ARBA00023180"/>
    </source>
</evidence>
<comment type="caution">
    <text evidence="10">The sequence shown here is derived from an EMBL/GenBank/DDBJ whole genome shotgun (WGS) entry which is preliminary data.</text>
</comment>
<evidence type="ECO:0000256" key="9">
    <source>
        <dbReference type="SAM" id="Phobius"/>
    </source>
</evidence>
<organism evidence="10 11">
    <name type="scientific">Acropora cervicornis</name>
    <name type="common">Staghorn coral</name>
    <dbReference type="NCBI Taxonomy" id="6130"/>
    <lineage>
        <taxon>Eukaryota</taxon>
        <taxon>Metazoa</taxon>
        <taxon>Cnidaria</taxon>
        <taxon>Anthozoa</taxon>
        <taxon>Hexacorallia</taxon>
        <taxon>Scleractinia</taxon>
        <taxon>Astrocoeniina</taxon>
        <taxon>Acroporidae</taxon>
        <taxon>Acropora</taxon>
    </lineage>
</organism>
<name>A0AAD9V1U1_ACRCE</name>
<dbReference type="PANTHER" id="PTHR11337">
    <property type="entry name" value="MUCIN/PORIMIN"/>
    <property type="match status" value="1"/>
</dbReference>
<sequence length="160" mass="17425">MMLILKLDQFENSLRCPFRCYVFQKSCGDGQVRIAVYLLVCDFESADSSVLVQYMYVPPIGHILESEVSEASTTSTMATNVTTSVIPTSTSTVPSTSSSSTITTTSSTSTTQHPKTKNPKGRKFDAGAFFGGLFVGLVLAAVVGLAFKWWQSRNKSYHSL</sequence>
<evidence type="ECO:0000256" key="2">
    <source>
        <dbReference type="ARBA" id="ARBA00005341"/>
    </source>
</evidence>
<comment type="subcellular location">
    <subcellularLocation>
        <location evidence="1">Membrane</location>
        <topology evidence="1">Single-pass type I membrane protein</topology>
    </subcellularLocation>
</comment>
<dbReference type="Proteomes" id="UP001249851">
    <property type="component" value="Unassembled WGS sequence"/>
</dbReference>
<gene>
    <name evidence="10" type="ORF">P5673_019666</name>
</gene>
<feature type="transmembrane region" description="Helical" evidence="9">
    <location>
        <begin position="127"/>
        <end position="150"/>
    </location>
</feature>
<dbReference type="GO" id="GO:0031410">
    <property type="term" value="C:cytoplasmic vesicle"/>
    <property type="evidence" value="ECO:0007669"/>
    <property type="project" value="TreeGrafter"/>
</dbReference>
<evidence type="ECO:0000256" key="4">
    <source>
        <dbReference type="ARBA" id="ARBA00022729"/>
    </source>
</evidence>
<evidence type="ECO:0000256" key="5">
    <source>
        <dbReference type="ARBA" id="ARBA00022989"/>
    </source>
</evidence>
<evidence type="ECO:0000256" key="3">
    <source>
        <dbReference type="ARBA" id="ARBA00022692"/>
    </source>
</evidence>
<keyword evidence="7" id="KW-0325">Glycoprotein</keyword>
<dbReference type="InterPro" id="IPR007947">
    <property type="entry name" value="CD164_MGC24"/>
</dbReference>
<dbReference type="AlphaFoldDB" id="A0AAD9V1U1"/>
<evidence type="ECO:0000313" key="10">
    <source>
        <dbReference type="EMBL" id="KAK2558091.1"/>
    </source>
</evidence>
<keyword evidence="4" id="KW-0732">Signal</keyword>
<proteinExistence type="inferred from homology"/>
<reference evidence="10" key="1">
    <citation type="journal article" date="2023" name="G3 (Bethesda)">
        <title>Whole genome assembly and annotation of the endangered Caribbean coral Acropora cervicornis.</title>
        <authorList>
            <person name="Selwyn J.D."/>
            <person name="Vollmer S.V."/>
        </authorList>
    </citation>
    <scope>NUCLEOTIDE SEQUENCE</scope>
    <source>
        <strain evidence="10">K2</strain>
    </source>
</reference>
<accession>A0AAD9V1U1</accession>
<reference evidence="10" key="2">
    <citation type="journal article" date="2023" name="Science">
        <title>Genomic signatures of disease resistance in endangered staghorn corals.</title>
        <authorList>
            <person name="Vollmer S.V."/>
            <person name="Selwyn J.D."/>
            <person name="Despard B.A."/>
            <person name="Roesel C.L."/>
        </authorList>
    </citation>
    <scope>NUCLEOTIDE SEQUENCE</scope>
    <source>
        <strain evidence="10">K2</strain>
    </source>
</reference>
<keyword evidence="3 9" id="KW-0812">Transmembrane</keyword>
<keyword evidence="6 9" id="KW-0472">Membrane</keyword>
<feature type="region of interest" description="Disordered" evidence="8">
    <location>
        <begin position="87"/>
        <end position="120"/>
    </location>
</feature>
<evidence type="ECO:0000256" key="8">
    <source>
        <dbReference type="SAM" id="MobiDB-lite"/>
    </source>
</evidence>
<evidence type="ECO:0000256" key="6">
    <source>
        <dbReference type="ARBA" id="ARBA00023136"/>
    </source>
</evidence>
<dbReference type="PANTHER" id="PTHR11337:SF8">
    <property type="entry name" value="VISGUN, ISOFORM E"/>
    <property type="match status" value="1"/>
</dbReference>
<protein>
    <submittedName>
        <fullName evidence="10">Uncharacterized protein</fullName>
    </submittedName>
</protein>